<dbReference type="AlphaFoldDB" id="S2EM36"/>
<accession>S2EM36</accession>
<evidence type="ECO:0000256" key="1">
    <source>
        <dbReference type="SAM" id="Phobius"/>
    </source>
</evidence>
<comment type="caution">
    <text evidence="2">The sequence shown here is derived from an EMBL/GenBank/DDBJ whole genome shotgun (WGS) entry which is preliminary data.</text>
</comment>
<keyword evidence="3" id="KW-1185">Reference proteome</keyword>
<keyword evidence="1" id="KW-0812">Transmembrane</keyword>
<protein>
    <submittedName>
        <fullName evidence="2">Uncharacterized protein</fullName>
    </submittedName>
</protein>
<name>S2EM36_9ARCH</name>
<dbReference type="EMBL" id="AHJG01000174">
    <property type="protein sequence ID" value="EPA05582.1"/>
    <property type="molecule type" value="Genomic_DNA"/>
</dbReference>
<dbReference type="Proteomes" id="UP000014065">
    <property type="component" value="Unassembled WGS sequence"/>
</dbReference>
<feature type="transmembrane region" description="Helical" evidence="1">
    <location>
        <begin position="34"/>
        <end position="54"/>
    </location>
</feature>
<organism evidence="2 3">
    <name type="scientific">Candidatus Nitrosarchaeum limnium BG20</name>
    <dbReference type="NCBI Taxonomy" id="859192"/>
    <lineage>
        <taxon>Archaea</taxon>
        <taxon>Nitrososphaerota</taxon>
        <taxon>Nitrososphaeria</taxon>
        <taxon>Nitrosopumilales</taxon>
        <taxon>Nitrosopumilaceae</taxon>
        <taxon>Nitrosarchaeum</taxon>
    </lineage>
</organism>
<evidence type="ECO:0000313" key="2">
    <source>
        <dbReference type="EMBL" id="EPA05582.1"/>
    </source>
</evidence>
<gene>
    <name evidence="2" type="ORF">BG20_I0431</name>
</gene>
<keyword evidence="1" id="KW-1133">Transmembrane helix</keyword>
<evidence type="ECO:0000313" key="3">
    <source>
        <dbReference type="Proteomes" id="UP000014065"/>
    </source>
</evidence>
<sequence length="60" mass="6326">MPTQAETINGFQDSDGCPDIIPTVDTKSEQDNSFLQWTAVIASVITAVGAISAAKLRKSS</sequence>
<reference evidence="2 3" key="1">
    <citation type="journal article" date="2012" name="J. Bacteriol.">
        <title>Genome Sequence of "Candidatus Nitrosoarchaeum limnia" BG20, a Low-Salinity Ammonia-Oxidizing Archaeon from the San Francisco Bay Estuary.</title>
        <authorList>
            <person name="Mosier A.C."/>
            <person name="Allen E.E."/>
            <person name="Kim M."/>
            <person name="Ferriera S."/>
            <person name="Francis C.A."/>
        </authorList>
    </citation>
    <scope>NUCLEOTIDE SEQUENCE [LARGE SCALE GENOMIC DNA]</scope>
    <source>
        <strain evidence="2 3">BG20</strain>
    </source>
</reference>
<proteinExistence type="predicted"/>
<dbReference type="RefSeq" id="WP_010191992.1">
    <property type="nucleotide sequence ID" value="NZ_AHJG01000174.1"/>
</dbReference>
<keyword evidence="1" id="KW-0472">Membrane</keyword>